<keyword evidence="2" id="KW-1185">Reference proteome</keyword>
<sequence length="235" mass="26443">MSLDSKNTAKEMWDHLATTYGAPMAVSAYTDFLHLMKLRINPSDDLGSKLAEFNMVLGVLATQQLAIAEPLQCMILCGAFSDKWGQGPMNILSLVQAKDLKINDIIACLKELSSHHTGQSNLPKLESRIQATSSELFYHVPEESQECSEEYDQQYDQEETGQYSNQYDDYEEGYESYNVKVTALDINTANRFKEFKEEITPVPVYNAEPVDQLSLSLVTTEYSHSQWNSNSGGDQ</sequence>
<dbReference type="HOGENOM" id="CLU_1180614_0_0_1"/>
<reference evidence="1 2" key="1">
    <citation type="submission" date="2014-04" db="EMBL/GenBank/DDBJ databases">
        <authorList>
            <consortium name="DOE Joint Genome Institute"/>
            <person name="Kuo A."/>
            <person name="Kohler A."/>
            <person name="Costa M.D."/>
            <person name="Nagy L.G."/>
            <person name="Floudas D."/>
            <person name="Copeland A."/>
            <person name="Barry K.W."/>
            <person name="Cichocki N."/>
            <person name="Veneault-Fourrey C."/>
            <person name="LaButti K."/>
            <person name="Lindquist E.A."/>
            <person name="Lipzen A."/>
            <person name="Lundell T."/>
            <person name="Morin E."/>
            <person name="Murat C."/>
            <person name="Sun H."/>
            <person name="Tunlid A."/>
            <person name="Henrissat B."/>
            <person name="Grigoriev I.V."/>
            <person name="Hibbett D.S."/>
            <person name="Martin F."/>
            <person name="Nordberg H.P."/>
            <person name="Cantor M.N."/>
            <person name="Hua S.X."/>
        </authorList>
    </citation>
    <scope>NUCLEOTIDE SEQUENCE [LARGE SCALE GENOMIC DNA]</scope>
    <source>
        <strain evidence="1 2">441</strain>
    </source>
</reference>
<dbReference type="OrthoDB" id="3066115at2759"/>
<protein>
    <submittedName>
        <fullName evidence="1">Unplaced genomic scaffold scaffold_122, whole genome shotgun sequence</fullName>
    </submittedName>
</protein>
<proteinExistence type="predicted"/>
<dbReference type="Proteomes" id="UP000054018">
    <property type="component" value="Unassembled WGS sequence"/>
</dbReference>
<evidence type="ECO:0000313" key="1">
    <source>
        <dbReference type="EMBL" id="KIK18399.1"/>
    </source>
</evidence>
<dbReference type="AlphaFoldDB" id="A0A0C9YWU5"/>
<organism evidence="1 2">
    <name type="scientific">Pisolithus microcarpus 441</name>
    <dbReference type="NCBI Taxonomy" id="765257"/>
    <lineage>
        <taxon>Eukaryota</taxon>
        <taxon>Fungi</taxon>
        <taxon>Dikarya</taxon>
        <taxon>Basidiomycota</taxon>
        <taxon>Agaricomycotina</taxon>
        <taxon>Agaricomycetes</taxon>
        <taxon>Agaricomycetidae</taxon>
        <taxon>Boletales</taxon>
        <taxon>Sclerodermatineae</taxon>
        <taxon>Pisolithaceae</taxon>
        <taxon>Pisolithus</taxon>
    </lineage>
</organism>
<dbReference type="EMBL" id="KN833806">
    <property type="protein sequence ID" value="KIK18399.1"/>
    <property type="molecule type" value="Genomic_DNA"/>
</dbReference>
<evidence type="ECO:0000313" key="2">
    <source>
        <dbReference type="Proteomes" id="UP000054018"/>
    </source>
</evidence>
<gene>
    <name evidence="1" type="ORF">PISMIDRAFT_14377</name>
</gene>
<accession>A0A0C9YWU5</accession>
<name>A0A0C9YWU5_9AGAM</name>
<reference evidence="2" key="2">
    <citation type="submission" date="2015-01" db="EMBL/GenBank/DDBJ databases">
        <title>Evolutionary Origins and Diversification of the Mycorrhizal Mutualists.</title>
        <authorList>
            <consortium name="DOE Joint Genome Institute"/>
            <consortium name="Mycorrhizal Genomics Consortium"/>
            <person name="Kohler A."/>
            <person name="Kuo A."/>
            <person name="Nagy L.G."/>
            <person name="Floudas D."/>
            <person name="Copeland A."/>
            <person name="Barry K.W."/>
            <person name="Cichocki N."/>
            <person name="Veneault-Fourrey C."/>
            <person name="LaButti K."/>
            <person name="Lindquist E.A."/>
            <person name="Lipzen A."/>
            <person name="Lundell T."/>
            <person name="Morin E."/>
            <person name="Murat C."/>
            <person name="Riley R."/>
            <person name="Ohm R."/>
            <person name="Sun H."/>
            <person name="Tunlid A."/>
            <person name="Henrissat B."/>
            <person name="Grigoriev I.V."/>
            <person name="Hibbett D.S."/>
            <person name="Martin F."/>
        </authorList>
    </citation>
    <scope>NUCLEOTIDE SEQUENCE [LARGE SCALE GENOMIC DNA]</scope>
    <source>
        <strain evidence="2">441</strain>
    </source>
</reference>